<dbReference type="EMBL" id="CM046391">
    <property type="protein sequence ID" value="KAI8558339.1"/>
    <property type="molecule type" value="Genomic_DNA"/>
</dbReference>
<reference evidence="1" key="1">
    <citation type="submission" date="2022-02" db="EMBL/GenBank/DDBJ databases">
        <title>Plant Genome Project.</title>
        <authorList>
            <person name="Zhang R.-G."/>
        </authorList>
    </citation>
    <scope>NUCLEOTIDE SEQUENCE</scope>
    <source>
        <strain evidence="1">AT1</strain>
    </source>
</reference>
<accession>A0ACC0NZY1</accession>
<comment type="caution">
    <text evidence="1">The sequence shown here is derived from an EMBL/GenBank/DDBJ whole genome shotgun (WGS) entry which is preliminary data.</text>
</comment>
<protein>
    <submittedName>
        <fullName evidence="1">Uncharacterized protein</fullName>
    </submittedName>
</protein>
<proteinExistence type="predicted"/>
<dbReference type="Proteomes" id="UP001062846">
    <property type="component" value="Chromosome 4"/>
</dbReference>
<sequence>MNGKMVVSKPHIALAQQKEDRRAKLQAQFSQVRPVPMVQPIAPRMPMYPLGAPGLGKQLFYGQAPPAIIPPRLDLVYQQQLVPGMRPGAALNAKFLHATGPSGSAGPAAWW</sequence>
<evidence type="ECO:0000313" key="2">
    <source>
        <dbReference type="Proteomes" id="UP001062846"/>
    </source>
</evidence>
<name>A0ACC0NZY1_RHOML</name>
<gene>
    <name evidence="1" type="ORF">RHMOL_Rhmol04G0083700</name>
</gene>
<evidence type="ECO:0000313" key="1">
    <source>
        <dbReference type="EMBL" id="KAI8558339.1"/>
    </source>
</evidence>
<organism evidence="1 2">
    <name type="scientific">Rhododendron molle</name>
    <name type="common">Chinese azalea</name>
    <name type="synonym">Azalea mollis</name>
    <dbReference type="NCBI Taxonomy" id="49168"/>
    <lineage>
        <taxon>Eukaryota</taxon>
        <taxon>Viridiplantae</taxon>
        <taxon>Streptophyta</taxon>
        <taxon>Embryophyta</taxon>
        <taxon>Tracheophyta</taxon>
        <taxon>Spermatophyta</taxon>
        <taxon>Magnoliopsida</taxon>
        <taxon>eudicotyledons</taxon>
        <taxon>Gunneridae</taxon>
        <taxon>Pentapetalae</taxon>
        <taxon>asterids</taxon>
        <taxon>Ericales</taxon>
        <taxon>Ericaceae</taxon>
        <taxon>Ericoideae</taxon>
        <taxon>Rhodoreae</taxon>
        <taxon>Rhododendron</taxon>
    </lineage>
</organism>
<keyword evidence="2" id="KW-1185">Reference proteome</keyword>